<evidence type="ECO:0000313" key="3">
    <source>
        <dbReference type="Proteomes" id="UP000512167"/>
    </source>
</evidence>
<evidence type="ECO:0000313" key="2">
    <source>
        <dbReference type="EMBL" id="QLY39875.1"/>
    </source>
</evidence>
<dbReference type="Proteomes" id="UP000512167">
    <property type="component" value="Chromosome"/>
</dbReference>
<keyword evidence="1" id="KW-1133">Transmembrane helix</keyword>
<dbReference type="RefSeq" id="WP_312032364.1">
    <property type="nucleotide sequence ID" value="NZ_CP051151.1"/>
</dbReference>
<evidence type="ECO:0000256" key="1">
    <source>
        <dbReference type="SAM" id="Phobius"/>
    </source>
</evidence>
<proteinExistence type="predicted"/>
<sequence length="277" mass="32942">MSKDEYQFRDLQRPPDEYQTYQELLIRNDDVNINTKASSKHKDKKGIFKNFTHFMKSAFVIVVAAPVIVLAAERSGSSIDLEIYDLGYHHLTLLVRYDGLASVKVSGYDYESIYEIIPYEDHFQEEFTEYESEYYLPEYYIEFFGLMDDYWYKLEVFDEDGYKIYEDSIHTLTLVNVEDMPPPELSYFSYYSDLVNQSLYLYVSFNDPNYFLYDFQYHIIIDDQIYYIEALSNSKYGGSIDMSKFGEVFYFQIKISAKSRHPLNEGELIVINDVYYE</sequence>
<accession>A0A7L6N4E6</accession>
<name>A0A7L6N4E6_9MOLU</name>
<dbReference type="EMBL" id="CP051151">
    <property type="protein sequence ID" value="QLY39875.1"/>
    <property type="molecule type" value="Genomic_DNA"/>
</dbReference>
<feature type="transmembrane region" description="Helical" evidence="1">
    <location>
        <begin position="54"/>
        <end position="72"/>
    </location>
</feature>
<keyword evidence="3" id="KW-1185">Reference proteome</keyword>
<keyword evidence="1" id="KW-0472">Membrane</keyword>
<reference evidence="2 3" key="1">
    <citation type="submission" date="2020-04" db="EMBL/GenBank/DDBJ databases">
        <authorList>
            <person name="Zheng R.K."/>
            <person name="Sun C.M."/>
        </authorList>
    </citation>
    <scope>NUCLEOTIDE SEQUENCE [LARGE SCALE GENOMIC DNA]</scope>
    <source>
        <strain evidence="3">zrk29</strain>
    </source>
</reference>
<organism evidence="2 3">
    <name type="scientific">Hujiaoplasma nucleasis</name>
    <dbReference type="NCBI Taxonomy" id="2725268"/>
    <lineage>
        <taxon>Bacteria</taxon>
        <taxon>Bacillati</taxon>
        <taxon>Mycoplasmatota</taxon>
        <taxon>Mollicutes</taxon>
        <taxon>Candidatus Izemoplasmatales</taxon>
        <taxon>Hujiaoplasmataceae</taxon>
        <taxon>Hujiaoplasma</taxon>
    </lineage>
</organism>
<dbReference type="AlphaFoldDB" id="A0A7L6N4E6"/>
<protein>
    <submittedName>
        <fullName evidence="2">Uncharacterized protein</fullName>
    </submittedName>
</protein>
<keyword evidence="1" id="KW-0812">Transmembrane</keyword>
<gene>
    <name evidence="2" type="ORF">HF295_02960</name>
</gene>
<dbReference type="KEGG" id="tbk:HF295_02960"/>